<dbReference type="EMBL" id="AUXT01000220">
    <property type="protein sequence ID" value="KZN40858.1"/>
    <property type="molecule type" value="Genomic_DNA"/>
</dbReference>
<dbReference type="Proteomes" id="UP000076587">
    <property type="component" value="Unassembled WGS sequence"/>
</dbReference>
<dbReference type="PATRIC" id="fig|1365253.3.peg.5122"/>
<evidence type="ECO:0000313" key="2">
    <source>
        <dbReference type="Proteomes" id="UP000076587"/>
    </source>
</evidence>
<comment type="caution">
    <text evidence="1">The sequence shown here is derived from an EMBL/GenBank/DDBJ whole genome shotgun (WGS) entry which is preliminary data.</text>
</comment>
<reference evidence="1 2" key="1">
    <citation type="submission" date="2013-07" db="EMBL/GenBank/DDBJ databases">
        <title>Comparative Genomic and Metabolomic Analysis of Twelve Strains of Pseudoalteromonas luteoviolacea.</title>
        <authorList>
            <person name="Vynne N.G."/>
            <person name="Mansson M."/>
            <person name="Gram L."/>
        </authorList>
    </citation>
    <scope>NUCLEOTIDE SEQUENCE [LARGE SCALE GENOMIC DNA]</scope>
    <source>
        <strain evidence="1 2">NCIMB 1942</strain>
    </source>
</reference>
<dbReference type="OrthoDB" id="6672601at2"/>
<gene>
    <name evidence="1" type="ORF">N482_20825</name>
</gene>
<protein>
    <submittedName>
        <fullName evidence="1">Uncharacterized protein</fullName>
    </submittedName>
</protein>
<dbReference type="RefSeq" id="WP_063379345.1">
    <property type="nucleotide sequence ID" value="NZ_AUXT01000220.1"/>
</dbReference>
<dbReference type="AlphaFoldDB" id="A0A166XSA6"/>
<name>A0A166XSA6_9GAMM</name>
<proteinExistence type="predicted"/>
<evidence type="ECO:0000313" key="1">
    <source>
        <dbReference type="EMBL" id="KZN40858.1"/>
    </source>
</evidence>
<sequence>MRCTQIKESADLHTWEDNYLRLPQNSDYLFSWRSAGKANMQKTVRWLESADPHTWSDNYLGIEKHVELKIHGQCLDIW</sequence>
<accession>A0A166XSA6</accession>
<organism evidence="1 2">
    <name type="scientific">Pseudoalteromonas luteoviolacea NCIMB 1942</name>
    <dbReference type="NCBI Taxonomy" id="1365253"/>
    <lineage>
        <taxon>Bacteria</taxon>
        <taxon>Pseudomonadati</taxon>
        <taxon>Pseudomonadota</taxon>
        <taxon>Gammaproteobacteria</taxon>
        <taxon>Alteromonadales</taxon>
        <taxon>Pseudoalteromonadaceae</taxon>
        <taxon>Pseudoalteromonas</taxon>
    </lineage>
</organism>